<dbReference type="Gene3D" id="3.40.640.10">
    <property type="entry name" value="Type I PLP-dependent aspartate aminotransferase-like (Major domain)"/>
    <property type="match status" value="1"/>
</dbReference>
<feature type="compositionally biased region" description="Polar residues" evidence="4">
    <location>
        <begin position="155"/>
        <end position="172"/>
    </location>
</feature>
<proteinExistence type="predicted"/>
<evidence type="ECO:0000256" key="3">
    <source>
        <dbReference type="ARBA" id="ARBA00022898"/>
    </source>
</evidence>
<keyword evidence="3" id="KW-0663">Pyridoxal phosphate</keyword>
<dbReference type="InterPro" id="IPR015421">
    <property type="entry name" value="PyrdxlP-dep_Trfase_major"/>
</dbReference>
<dbReference type="FunFam" id="3.90.1150.10:FF:000280">
    <property type="entry name" value="Class III aminotransferase"/>
    <property type="match status" value="1"/>
</dbReference>
<dbReference type="Proteomes" id="UP000007305">
    <property type="component" value="Chromosome 8"/>
</dbReference>
<dbReference type="EnsemblPlants" id="Zm00001eb339140_T001">
    <property type="protein sequence ID" value="Zm00001eb339140_P001"/>
    <property type="gene ID" value="Zm00001eb339140"/>
</dbReference>
<evidence type="ECO:0000313" key="6">
    <source>
        <dbReference type="Proteomes" id="UP000007305"/>
    </source>
</evidence>
<keyword evidence="6" id="KW-1185">Reference proteome</keyword>
<dbReference type="InParanoid" id="A0A804QJE4"/>
<accession>A0A804QJE4</accession>
<reference evidence="6" key="1">
    <citation type="journal article" date="2009" name="Science">
        <title>The B73 maize genome: complexity, diversity, and dynamics.</title>
        <authorList>
            <person name="Schnable P.S."/>
            <person name="Ware D."/>
            <person name="Fulton R.S."/>
            <person name="Stein J.C."/>
            <person name="Wei F."/>
            <person name="Pasternak S."/>
            <person name="Liang C."/>
            <person name="Zhang J."/>
            <person name="Fulton L."/>
            <person name="Graves T.A."/>
            <person name="Minx P."/>
            <person name="Reily A.D."/>
            <person name="Courtney L."/>
            <person name="Kruchowski S.S."/>
            <person name="Tomlinson C."/>
            <person name="Strong C."/>
            <person name="Delehaunty K."/>
            <person name="Fronick C."/>
            <person name="Courtney B."/>
            <person name="Rock S.M."/>
            <person name="Belter E."/>
            <person name="Du F."/>
            <person name="Kim K."/>
            <person name="Abbott R.M."/>
            <person name="Cotton M."/>
            <person name="Levy A."/>
            <person name="Marchetto P."/>
            <person name="Ochoa K."/>
            <person name="Jackson S.M."/>
            <person name="Gillam B."/>
            <person name="Chen W."/>
            <person name="Yan L."/>
            <person name="Higginbotham J."/>
            <person name="Cardenas M."/>
            <person name="Waligorski J."/>
            <person name="Applebaum E."/>
            <person name="Phelps L."/>
            <person name="Falcone J."/>
            <person name="Kanchi K."/>
            <person name="Thane T."/>
            <person name="Scimone A."/>
            <person name="Thane N."/>
            <person name="Henke J."/>
            <person name="Wang T."/>
            <person name="Ruppert J."/>
            <person name="Shah N."/>
            <person name="Rotter K."/>
            <person name="Hodges J."/>
            <person name="Ingenthron E."/>
            <person name="Cordes M."/>
            <person name="Kohlberg S."/>
            <person name="Sgro J."/>
            <person name="Delgado B."/>
            <person name="Mead K."/>
            <person name="Chinwalla A."/>
            <person name="Leonard S."/>
            <person name="Crouse K."/>
            <person name="Collura K."/>
            <person name="Kudrna D."/>
            <person name="Currie J."/>
            <person name="He R."/>
            <person name="Angelova A."/>
            <person name="Rajasekar S."/>
            <person name="Mueller T."/>
            <person name="Lomeli R."/>
            <person name="Scara G."/>
            <person name="Ko A."/>
            <person name="Delaney K."/>
            <person name="Wissotski M."/>
            <person name="Lopez G."/>
            <person name="Campos D."/>
            <person name="Braidotti M."/>
            <person name="Ashley E."/>
            <person name="Golser W."/>
            <person name="Kim H."/>
            <person name="Lee S."/>
            <person name="Lin J."/>
            <person name="Dujmic Z."/>
            <person name="Kim W."/>
            <person name="Talag J."/>
            <person name="Zuccolo A."/>
            <person name="Fan C."/>
            <person name="Sebastian A."/>
            <person name="Kramer M."/>
            <person name="Spiegel L."/>
            <person name="Nascimento L."/>
            <person name="Zutavern T."/>
            <person name="Miller B."/>
            <person name="Ambroise C."/>
            <person name="Muller S."/>
            <person name="Spooner W."/>
            <person name="Narechania A."/>
            <person name="Ren L."/>
            <person name="Wei S."/>
            <person name="Kumari S."/>
            <person name="Faga B."/>
            <person name="Levy M.J."/>
            <person name="McMahan L."/>
            <person name="Van Buren P."/>
            <person name="Vaughn M.W."/>
            <person name="Ying K."/>
            <person name="Yeh C.-T."/>
            <person name="Emrich S.J."/>
            <person name="Jia Y."/>
            <person name="Kalyanaraman A."/>
            <person name="Hsia A.-P."/>
            <person name="Barbazuk W.B."/>
            <person name="Baucom R.S."/>
            <person name="Brutnell T.P."/>
            <person name="Carpita N.C."/>
            <person name="Chaparro C."/>
            <person name="Chia J.-M."/>
            <person name="Deragon J.-M."/>
            <person name="Estill J.C."/>
            <person name="Fu Y."/>
            <person name="Jeddeloh J.A."/>
            <person name="Han Y."/>
            <person name="Lee H."/>
            <person name="Li P."/>
            <person name="Lisch D.R."/>
            <person name="Liu S."/>
            <person name="Liu Z."/>
            <person name="Nagel D.H."/>
            <person name="McCann M.C."/>
            <person name="SanMiguel P."/>
            <person name="Myers A.M."/>
            <person name="Nettleton D."/>
            <person name="Nguyen J."/>
            <person name="Penning B.W."/>
            <person name="Ponnala L."/>
            <person name="Schneider K.L."/>
            <person name="Schwartz D.C."/>
            <person name="Sharma A."/>
            <person name="Soderlund C."/>
            <person name="Springer N.M."/>
            <person name="Sun Q."/>
            <person name="Wang H."/>
            <person name="Waterman M."/>
            <person name="Westerman R."/>
            <person name="Wolfgruber T.K."/>
            <person name="Yang L."/>
            <person name="Yu Y."/>
            <person name="Zhang L."/>
            <person name="Zhou S."/>
            <person name="Zhu Q."/>
            <person name="Bennetzen J.L."/>
            <person name="Dawe R.K."/>
            <person name="Jiang J."/>
            <person name="Jiang N."/>
            <person name="Presting G.G."/>
            <person name="Wessler S.R."/>
            <person name="Aluru S."/>
            <person name="Martienssen R.A."/>
            <person name="Clifton S.W."/>
            <person name="McCombie W.R."/>
            <person name="Wing R.A."/>
            <person name="Wilson R.K."/>
        </authorList>
    </citation>
    <scope>NUCLEOTIDE SEQUENCE [LARGE SCALE GENOMIC DNA]</scope>
    <source>
        <strain evidence="6">cv. B73</strain>
    </source>
</reference>
<evidence type="ECO:0000256" key="1">
    <source>
        <dbReference type="ARBA" id="ARBA00022576"/>
    </source>
</evidence>
<keyword evidence="1" id="KW-0032">Aminotransferase</keyword>
<dbReference type="InterPro" id="IPR015422">
    <property type="entry name" value="PyrdxlP-dep_Trfase_small"/>
</dbReference>
<dbReference type="AlphaFoldDB" id="A0A804QJE4"/>
<dbReference type="Pfam" id="PF00202">
    <property type="entry name" value="Aminotran_3"/>
    <property type="match status" value="1"/>
</dbReference>
<reference evidence="5" key="2">
    <citation type="submission" date="2019-07" db="EMBL/GenBank/DDBJ databases">
        <authorList>
            <person name="Seetharam A."/>
            <person name="Woodhouse M."/>
            <person name="Cannon E."/>
        </authorList>
    </citation>
    <scope>NUCLEOTIDE SEQUENCE [LARGE SCALE GENOMIC DNA]</scope>
    <source>
        <strain evidence="5">cv. B73</strain>
    </source>
</reference>
<organism evidence="5 6">
    <name type="scientific">Zea mays</name>
    <name type="common">Maize</name>
    <dbReference type="NCBI Taxonomy" id="4577"/>
    <lineage>
        <taxon>Eukaryota</taxon>
        <taxon>Viridiplantae</taxon>
        <taxon>Streptophyta</taxon>
        <taxon>Embryophyta</taxon>
        <taxon>Tracheophyta</taxon>
        <taxon>Spermatophyta</taxon>
        <taxon>Magnoliopsida</taxon>
        <taxon>Liliopsida</taxon>
        <taxon>Poales</taxon>
        <taxon>Poaceae</taxon>
        <taxon>PACMAD clade</taxon>
        <taxon>Panicoideae</taxon>
        <taxon>Andropogonodae</taxon>
        <taxon>Andropogoneae</taxon>
        <taxon>Tripsacinae</taxon>
        <taxon>Zea</taxon>
    </lineage>
</organism>
<dbReference type="GO" id="GO:0008483">
    <property type="term" value="F:transaminase activity"/>
    <property type="evidence" value="ECO:0007669"/>
    <property type="project" value="UniProtKB-KW"/>
</dbReference>
<sequence>MDGSIGHSDNRCVGILSSVWWYHGGVVRHRGQLFRTSSQDQFPEAAGIGVKRLASHSGQVRHFGLAPSAQPEENGFKGHGMMAPFTACWQSNDLHPLIIERSEGFYVYDINGNKYLDSLAGLWCTALGGSEPRLVKAATKVRSNPPQPRHEGLQATISASLKQKNNSNASKF</sequence>
<dbReference type="GO" id="GO:0030170">
    <property type="term" value="F:pyridoxal phosphate binding"/>
    <property type="evidence" value="ECO:0007669"/>
    <property type="project" value="InterPro"/>
</dbReference>
<evidence type="ECO:0000313" key="5">
    <source>
        <dbReference type="EnsemblPlants" id="Zm00001eb339140_P001"/>
    </source>
</evidence>
<dbReference type="Gramene" id="Zm00001eb339140_T001">
    <property type="protein sequence ID" value="Zm00001eb339140_P001"/>
    <property type="gene ID" value="Zm00001eb339140"/>
</dbReference>
<keyword evidence="2" id="KW-0808">Transferase</keyword>
<dbReference type="Gene3D" id="3.90.1150.10">
    <property type="entry name" value="Aspartate Aminotransferase, domain 1"/>
    <property type="match status" value="1"/>
</dbReference>
<evidence type="ECO:0000256" key="2">
    <source>
        <dbReference type="ARBA" id="ARBA00022679"/>
    </source>
</evidence>
<reference evidence="5" key="3">
    <citation type="submission" date="2021-05" db="UniProtKB">
        <authorList>
            <consortium name="EnsemblPlants"/>
        </authorList>
    </citation>
    <scope>IDENTIFICATION</scope>
    <source>
        <strain evidence="5">cv. B73</strain>
    </source>
</reference>
<dbReference type="InterPro" id="IPR005814">
    <property type="entry name" value="Aminotrans_3"/>
</dbReference>
<name>A0A804QJE4_MAIZE</name>
<dbReference type="PANTHER" id="PTHR42684">
    <property type="entry name" value="ADENOSYLMETHIONINE-8-AMINO-7-OXONONANOATE AMINOTRANSFERASE"/>
    <property type="match status" value="1"/>
</dbReference>
<feature type="region of interest" description="Disordered" evidence="4">
    <location>
        <begin position="140"/>
        <end position="172"/>
    </location>
</feature>
<dbReference type="PANTHER" id="PTHR42684:SF20">
    <property type="entry name" value="GAMMA-AMINOBUTYRATE TRANSAMINASE 1, MITOCHONDRIAL"/>
    <property type="match status" value="1"/>
</dbReference>
<protein>
    <submittedName>
        <fullName evidence="5">Uncharacterized protein</fullName>
    </submittedName>
</protein>
<dbReference type="InterPro" id="IPR015424">
    <property type="entry name" value="PyrdxlP-dep_Trfase"/>
</dbReference>
<dbReference type="SUPFAM" id="SSF53383">
    <property type="entry name" value="PLP-dependent transferases"/>
    <property type="match status" value="1"/>
</dbReference>
<evidence type="ECO:0000256" key="4">
    <source>
        <dbReference type="SAM" id="MobiDB-lite"/>
    </source>
</evidence>